<protein>
    <submittedName>
        <fullName evidence="2">Flagellar biosynthesis anti-sigma factor FlgM</fullName>
    </submittedName>
</protein>
<feature type="domain" description="Anti-sigma-28 factor FlgM C-terminal" evidence="1">
    <location>
        <begin position="36"/>
        <end position="89"/>
    </location>
</feature>
<dbReference type="InterPro" id="IPR031316">
    <property type="entry name" value="FlgM_C"/>
</dbReference>
<keyword evidence="2" id="KW-0966">Cell projection</keyword>
<dbReference type="Proteomes" id="UP001461341">
    <property type="component" value="Chromosome"/>
</dbReference>
<keyword evidence="2" id="KW-0969">Cilium</keyword>
<evidence type="ECO:0000259" key="1">
    <source>
        <dbReference type="Pfam" id="PF04316"/>
    </source>
</evidence>
<reference evidence="2 3" key="1">
    <citation type="submission" date="2023-03" db="EMBL/GenBank/DDBJ databases">
        <title>Novel Species.</title>
        <authorList>
            <person name="Ma S."/>
        </authorList>
    </citation>
    <scope>NUCLEOTIDE SEQUENCE [LARGE SCALE GENOMIC DNA]</scope>
    <source>
        <strain evidence="2 3">B11</strain>
    </source>
</reference>
<keyword evidence="3" id="KW-1185">Reference proteome</keyword>
<dbReference type="RefSeq" id="WP_369018426.1">
    <property type="nucleotide sequence ID" value="NZ_CP121689.1"/>
</dbReference>
<dbReference type="InterPro" id="IPR035890">
    <property type="entry name" value="Anti-sigma-28_factor_FlgM_sf"/>
</dbReference>
<dbReference type="Pfam" id="PF04316">
    <property type="entry name" value="FlgM"/>
    <property type="match status" value="1"/>
</dbReference>
<organism evidence="2 3">
    <name type="scientific">Thermatribacter velox</name>
    <dbReference type="NCBI Taxonomy" id="3039681"/>
    <lineage>
        <taxon>Bacteria</taxon>
        <taxon>Pseudomonadati</taxon>
        <taxon>Atribacterota</taxon>
        <taxon>Atribacteria</taxon>
        <taxon>Atribacterales</taxon>
        <taxon>Thermatribacteraceae</taxon>
        <taxon>Thermatribacter</taxon>
    </lineage>
</organism>
<dbReference type="SUPFAM" id="SSF101498">
    <property type="entry name" value="Anti-sigma factor FlgM"/>
    <property type="match status" value="1"/>
</dbReference>
<gene>
    <name evidence="2" type="ORF">QBE54_00620</name>
</gene>
<evidence type="ECO:0000313" key="2">
    <source>
        <dbReference type="EMBL" id="WZL76268.1"/>
    </source>
</evidence>
<keyword evidence="2" id="KW-0282">Flagellum</keyword>
<name>A0ABZ2YB83_9BACT</name>
<accession>A0ABZ2YB83</accession>
<dbReference type="EMBL" id="CP121689">
    <property type="protein sequence ID" value="WZL76268.1"/>
    <property type="molecule type" value="Genomic_DNA"/>
</dbReference>
<sequence>MKISANQLESILKIYAEKSNKSRSKTSQGISSNKGDKISFSQKALEIREIYRKLQEVPELREQLIAEIKDRLSRNEYHVEPAKIVEKMIIRDIADSFFSGGE</sequence>
<proteinExistence type="predicted"/>
<evidence type="ECO:0000313" key="3">
    <source>
        <dbReference type="Proteomes" id="UP001461341"/>
    </source>
</evidence>